<protein>
    <submittedName>
        <fullName evidence="3">Uncharacterized protein</fullName>
    </submittedName>
</protein>
<dbReference type="PANTHER" id="PTHR45615">
    <property type="entry name" value="MYOSIN HEAVY CHAIN, NON-MUSCLE"/>
    <property type="match status" value="1"/>
</dbReference>
<name>A0A9D4TGC5_CHLVU</name>
<proteinExistence type="predicted"/>
<feature type="region of interest" description="Disordered" evidence="2">
    <location>
        <begin position="708"/>
        <end position="735"/>
    </location>
</feature>
<feature type="coiled-coil region" evidence="1">
    <location>
        <begin position="182"/>
        <end position="374"/>
    </location>
</feature>
<organism evidence="3 4">
    <name type="scientific">Chlorella vulgaris</name>
    <name type="common">Green alga</name>
    <dbReference type="NCBI Taxonomy" id="3077"/>
    <lineage>
        <taxon>Eukaryota</taxon>
        <taxon>Viridiplantae</taxon>
        <taxon>Chlorophyta</taxon>
        <taxon>core chlorophytes</taxon>
        <taxon>Trebouxiophyceae</taxon>
        <taxon>Chlorellales</taxon>
        <taxon>Chlorellaceae</taxon>
        <taxon>Chlorella clade</taxon>
        <taxon>Chlorella</taxon>
    </lineage>
</organism>
<feature type="region of interest" description="Disordered" evidence="2">
    <location>
        <begin position="135"/>
        <end position="159"/>
    </location>
</feature>
<feature type="region of interest" description="Disordered" evidence="2">
    <location>
        <begin position="1046"/>
        <end position="1117"/>
    </location>
</feature>
<feature type="region of interest" description="Disordered" evidence="2">
    <location>
        <begin position="1010"/>
        <end position="1030"/>
    </location>
</feature>
<reference evidence="3" key="2">
    <citation type="submission" date="2020-11" db="EMBL/GenBank/DDBJ databases">
        <authorList>
            <person name="Cecchin M."/>
            <person name="Marcolungo L."/>
            <person name="Rossato M."/>
            <person name="Girolomoni L."/>
            <person name="Cosentino E."/>
            <person name="Cuine S."/>
            <person name="Li-Beisson Y."/>
            <person name="Delledonne M."/>
            <person name="Ballottari M."/>
        </authorList>
    </citation>
    <scope>NUCLEOTIDE SEQUENCE</scope>
    <source>
        <strain evidence="3">211/11P</strain>
        <tissue evidence="3">Whole cell</tissue>
    </source>
</reference>
<keyword evidence="1" id="KW-0175">Coiled coil</keyword>
<dbReference type="AlphaFoldDB" id="A0A9D4TGC5"/>
<feature type="coiled-coil region" evidence="1">
    <location>
        <begin position="431"/>
        <end position="465"/>
    </location>
</feature>
<feature type="compositionally biased region" description="Polar residues" evidence="2">
    <location>
        <begin position="549"/>
        <end position="565"/>
    </location>
</feature>
<dbReference type="OrthoDB" id="10676199at2759"/>
<dbReference type="EMBL" id="SIDB01000012">
    <property type="protein sequence ID" value="KAI3424887.1"/>
    <property type="molecule type" value="Genomic_DNA"/>
</dbReference>
<feature type="compositionally biased region" description="Low complexity" evidence="2">
    <location>
        <begin position="1080"/>
        <end position="1103"/>
    </location>
</feature>
<evidence type="ECO:0000256" key="1">
    <source>
        <dbReference type="SAM" id="Coils"/>
    </source>
</evidence>
<feature type="region of interest" description="Disordered" evidence="2">
    <location>
        <begin position="36"/>
        <end position="64"/>
    </location>
</feature>
<evidence type="ECO:0000313" key="3">
    <source>
        <dbReference type="EMBL" id="KAI3424887.1"/>
    </source>
</evidence>
<feature type="region of interest" description="Disordered" evidence="2">
    <location>
        <begin position="494"/>
        <end position="529"/>
    </location>
</feature>
<feature type="compositionally biased region" description="Basic and acidic residues" evidence="2">
    <location>
        <begin position="725"/>
        <end position="735"/>
    </location>
</feature>
<evidence type="ECO:0000313" key="4">
    <source>
        <dbReference type="Proteomes" id="UP001055712"/>
    </source>
</evidence>
<dbReference type="PANTHER" id="PTHR45615:SF66">
    <property type="entry name" value="CARD DOMAIN-CONTAINING PROTEIN"/>
    <property type="match status" value="1"/>
</dbReference>
<gene>
    <name evidence="3" type="ORF">D9Q98_008271</name>
</gene>
<feature type="region of interest" description="Disordered" evidence="2">
    <location>
        <begin position="549"/>
        <end position="572"/>
    </location>
</feature>
<accession>A0A9D4TGC5</accession>
<dbReference type="Proteomes" id="UP001055712">
    <property type="component" value="Unassembled WGS sequence"/>
</dbReference>
<comment type="caution">
    <text evidence="3">The sequence shown here is derived from an EMBL/GenBank/DDBJ whole genome shotgun (WGS) entry which is preliminary data.</text>
</comment>
<reference evidence="3" key="1">
    <citation type="journal article" date="2019" name="Plant J.">
        <title>Chlorella vulgaris genome assembly and annotation reveals the molecular basis for metabolic acclimation to high light conditions.</title>
        <authorList>
            <person name="Cecchin M."/>
            <person name="Marcolungo L."/>
            <person name="Rossato M."/>
            <person name="Girolomoni L."/>
            <person name="Cosentino E."/>
            <person name="Cuine S."/>
            <person name="Li-Beisson Y."/>
            <person name="Delledonne M."/>
            <person name="Ballottari M."/>
        </authorList>
    </citation>
    <scope>NUCLEOTIDE SEQUENCE</scope>
    <source>
        <strain evidence="3">211/11P</strain>
    </source>
</reference>
<evidence type="ECO:0000256" key="2">
    <source>
        <dbReference type="SAM" id="MobiDB-lite"/>
    </source>
</evidence>
<sequence length="1211" mass="127738">MHRQQPIAGFAAATRAAAVSVPPADAELDSLDLLLGAGSSAPKAGSRPYTAPRGPLSAIRGPRTAPQPVQATLFADDESLPLPGDETGSAAASPTAAAALGLAASSSSATARSVSQPDAPHLQYSPQQLHVNRTYQSRPASAAVPDAPDASIGKLPVQQQPHVPAASLAAQPAPLLSVTQQQAQQAKQLASLQAQVIQLEQQLQDAAQRCTRAEGGEANARHLLAEAQAEVAALQQRLESTNEAAVEQMLAEVERLAAAKQQAEKTATRLEQQLQQAEADRAGLQQQMGRVLEELAAAQQQLAGSQSCTKELQAQVQQLDKELHTLRREAAVATAAAAQAALAQQRLQEREADLASTAQQAEVLARQLAAAEAEASSNAGTAAKALGQQREAQAGAAALRAQLGHTQGQLQECKQHLVSGQQILREFEGHLRTVTGERDAAIEQLEHVEQRRDEAERRLREAKRQEAYNARRQADLDGLQAEADGVVVHLREQQRGLDARDREAAGREKQLALRERDADAQESVLQERQEELAKQEDAAAALRDHVLHQQQEGESARSQLSQQSKALEAAQAQLDRDQASLAHERGLLAELRTQRMAEQEALLSKLAQERTAAARQQSSAERAVDAAWGAELEASTLLADLQSQASQAQQSADAAQQRLTKVQERCAAEEARLAALQAAVLEQRQGFDAQVRALLELGQQVKGQSEQLSATHKRLQEAQEGLNKQQREVEEQQQKADTRIKAAMTRQAEAEAAARQAAAAQLAAAAEQRKLGQERLESLRTVEVTRSLQLALAAHVRAAVAAQVPHAAEVWQQLEAALGTAPKVAADGSPAPGAVGVTPAVQSRPQETVPQVPAPLLQPVQLPMPLQAGTSPTAGAVVPAAALSWTPAATFPPFPCSTLSVAAVPVPSSAATQDTLRYRSLLASLEGSIERWREQLRAGQPLTLGSASLASGPGAGLLGHTPAPLGGASFLLPQQAAAAPLGSGHLQAAADRHRLEADWQSQPQLIQTELAGEQQGQRRSRHSKDGAAGNQIDRCAEDVAPCNPSRGAQATLSSLRGAPKAADGVPSSTPRSSAPHCRYSSGSSSSSCSRPSDVRRPSSASAAGMEQNAASPELSPGSSFAVYSGKVRAVHGLTIPASFSLPGSPQHDKPRRWLKFKASPAGINMQPIVMQGEEEAESGTSNSTSAAMTTSKASGWGGIFAFRRSVDGNGR</sequence>
<feature type="compositionally biased region" description="Low complexity" evidence="2">
    <location>
        <begin position="139"/>
        <end position="151"/>
    </location>
</feature>
<keyword evidence="4" id="KW-1185">Reference proteome</keyword>